<dbReference type="PROSITE" id="PS50110">
    <property type="entry name" value="RESPONSE_REGULATORY"/>
    <property type="match status" value="1"/>
</dbReference>
<evidence type="ECO:0000256" key="2">
    <source>
        <dbReference type="PROSITE-ProRule" id="PRU00169"/>
    </source>
</evidence>
<feature type="domain" description="Response regulatory" evidence="3">
    <location>
        <begin position="7"/>
        <end position="125"/>
    </location>
</feature>
<dbReference type="InterPro" id="IPR050595">
    <property type="entry name" value="Bact_response_regulator"/>
</dbReference>
<reference evidence="5" key="1">
    <citation type="submission" date="2017-08" db="EMBL/GenBank/DDBJ databases">
        <title>A dynamic microbial community with high functional redundancy inhabits the cold, oxic subseafloor aquifer.</title>
        <authorList>
            <person name="Tully B.J."/>
            <person name="Wheat C.G."/>
            <person name="Glazer B.T."/>
            <person name="Huber J.A."/>
        </authorList>
    </citation>
    <scope>NUCLEOTIDE SEQUENCE [LARGE SCALE GENOMIC DNA]</scope>
</reference>
<dbReference type="Gene3D" id="3.40.50.2300">
    <property type="match status" value="1"/>
</dbReference>
<evidence type="ECO:0000313" key="5">
    <source>
        <dbReference type="Proteomes" id="UP000218113"/>
    </source>
</evidence>
<accession>A0A2A4T3J6</accession>
<evidence type="ECO:0000313" key="4">
    <source>
        <dbReference type="EMBL" id="PCI28098.1"/>
    </source>
</evidence>
<gene>
    <name evidence="4" type="ORF">COB67_07125</name>
</gene>
<dbReference type="GO" id="GO:0000160">
    <property type="term" value="P:phosphorelay signal transduction system"/>
    <property type="evidence" value="ECO:0007669"/>
    <property type="project" value="InterPro"/>
</dbReference>
<comment type="caution">
    <text evidence="4">The sequence shown here is derived from an EMBL/GenBank/DDBJ whole genome shotgun (WGS) entry which is preliminary data.</text>
</comment>
<dbReference type="EMBL" id="NVSR01000041">
    <property type="protein sequence ID" value="PCI28098.1"/>
    <property type="molecule type" value="Genomic_DNA"/>
</dbReference>
<keyword evidence="1 2" id="KW-0597">Phosphoprotein</keyword>
<proteinExistence type="predicted"/>
<dbReference type="InterPro" id="IPR011006">
    <property type="entry name" value="CheY-like_superfamily"/>
</dbReference>
<dbReference type="Proteomes" id="UP000218113">
    <property type="component" value="Unassembled WGS sequence"/>
</dbReference>
<sequence>MKRKMVTILVIEDDPQILKMLGILLSRASYTVLQAKHGKEGIDLYMEHDVQLVITDIFMPEQEGIATIREMLKHDPKTKIIAISGGNPLMESSDYLRHAELFGAMSTFQKPINHQELLQEVRRLIAE</sequence>
<dbReference type="SUPFAM" id="SSF52172">
    <property type="entry name" value="CheY-like"/>
    <property type="match status" value="1"/>
</dbReference>
<dbReference type="InterPro" id="IPR001789">
    <property type="entry name" value="Sig_transdc_resp-reg_receiver"/>
</dbReference>
<protein>
    <submittedName>
        <fullName evidence="4">Response regulator</fullName>
    </submittedName>
</protein>
<dbReference type="PANTHER" id="PTHR44591">
    <property type="entry name" value="STRESS RESPONSE REGULATOR PROTEIN 1"/>
    <property type="match status" value="1"/>
</dbReference>
<dbReference type="SMART" id="SM00448">
    <property type="entry name" value="REC"/>
    <property type="match status" value="1"/>
</dbReference>
<evidence type="ECO:0000259" key="3">
    <source>
        <dbReference type="PROSITE" id="PS50110"/>
    </source>
</evidence>
<dbReference type="AlphaFoldDB" id="A0A2A4T3J6"/>
<evidence type="ECO:0000256" key="1">
    <source>
        <dbReference type="ARBA" id="ARBA00022553"/>
    </source>
</evidence>
<feature type="modified residue" description="4-aspartylphosphate" evidence="2">
    <location>
        <position position="56"/>
    </location>
</feature>
<organism evidence="4 5">
    <name type="scientific">SAR324 cluster bacterium</name>
    <dbReference type="NCBI Taxonomy" id="2024889"/>
    <lineage>
        <taxon>Bacteria</taxon>
        <taxon>Deltaproteobacteria</taxon>
        <taxon>SAR324 cluster</taxon>
    </lineage>
</organism>
<dbReference type="PANTHER" id="PTHR44591:SF23">
    <property type="entry name" value="CHEY SUBFAMILY"/>
    <property type="match status" value="1"/>
</dbReference>
<dbReference type="Pfam" id="PF00072">
    <property type="entry name" value="Response_reg"/>
    <property type="match status" value="1"/>
</dbReference>
<name>A0A2A4T3J6_9DELT</name>